<evidence type="ECO:0000256" key="4">
    <source>
        <dbReference type="ARBA" id="ARBA00022989"/>
    </source>
</evidence>
<evidence type="ECO:0000256" key="5">
    <source>
        <dbReference type="ARBA" id="ARBA00023136"/>
    </source>
</evidence>
<dbReference type="SUPFAM" id="SSF117839">
    <property type="entry name" value="WWE domain"/>
    <property type="match status" value="1"/>
</dbReference>
<dbReference type="EMBL" id="CAMXCT030002002">
    <property type="protein sequence ID" value="CAL4782166.1"/>
    <property type="molecule type" value="Genomic_DNA"/>
</dbReference>
<dbReference type="PANTHER" id="PTHR10037:SF62">
    <property type="entry name" value="SODIUM CHANNEL PROTEIN 60E"/>
    <property type="match status" value="1"/>
</dbReference>
<dbReference type="PANTHER" id="PTHR10037">
    <property type="entry name" value="VOLTAGE-GATED CATION CHANNEL CALCIUM AND SODIUM"/>
    <property type="match status" value="1"/>
</dbReference>
<dbReference type="Proteomes" id="UP001152797">
    <property type="component" value="Unassembled WGS sequence"/>
</dbReference>
<dbReference type="Gene3D" id="3.30.1600.10">
    <property type="entry name" value="SIR2/SIRT2 'Small Domain"/>
    <property type="match status" value="1"/>
</dbReference>
<dbReference type="InterPro" id="IPR037197">
    <property type="entry name" value="WWE_dom_sf"/>
</dbReference>
<dbReference type="EMBL" id="CAMXCT010002002">
    <property type="protein sequence ID" value="CAI3994854.1"/>
    <property type="molecule type" value="Genomic_DNA"/>
</dbReference>
<dbReference type="SUPFAM" id="SSF81324">
    <property type="entry name" value="Voltage-gated potassium channels"/>
    <property type="match status" value="1"/>
</dbReference>
<dbReference type="InterPro" id="IPR029035">
    <property type="entry name" value="DHS-like_NAD/FAD-binding_dom"/>
</dbReference>
<keyword evidence="2" id="KW-0808">Transferase</keyword>
<dbReference type="InterPro" id="IPR043203">
    <property type="entry name" value="VGCC_Ca_Na"/>
</dbReference>
<dbReference type="AlphaFoldDB" id="A0A9P1CNE8"/>
<dbReference type="Gene3D" id="3.30.720.50">
    <property type="match status" value="1"/>
</dbReference>
<feature type="transmembrane region" description="Helical" evidence="7">
    <location>
        <begin position="191"/>
        <end position="209"/>
    </location>
</feature>
<keyword evidence="10" id="KW-0813">Transport</keyword>
<feature type="region of interest" description="Disordered" evidence="6">
    <location>
        <begin position="1"/>
        <end position="29"/>
    </location>
</feature>
<dbReference type="GO" id="GO:0001518">
    <property type="term" value="C:voltage-gated sodium channel complex"/>
    <property type="evidence" value="ECO:0007669"/>
    <property type="project" value="TreeGrafter"/>
</dbReference>
<evidence type="ECO:0000256" key="7">
    <source>
        <dbReference type="SAM" id="Phobius"/>
    </source>
</evidence>
<accession>A0A9P1CNE8</accession>
<feature type="transmembrane region" description="Helical" evidence="7">
    <location>
        <begin position="229"/>
        <end position="247"/>
    </location>
</feature>
<dbReference type="GO" id="GO:0008270">
    <property type="term" value="F:zinc ion binding"/>
    <property type="evidence" value="ECO:0007669"/>
    <property type="project" value="InterPro"/>
</dbReference>
<feature type="transmembrane region" description="Helical" evidence="7">
    <location>
        <begin position="334"/>
        <end position="359"/>
    </location>
</feature>
<protein>
    <submittedName>
        <fullName evidence="10">Sodium channel protein type 10 subunit alpha</fullName>
    </submittedName>
</protein>
<dbReference type="PROSITE" id="PS50918">
    <property type="entry name" value="WWE"/>
    <property type="match status" value="1"/>
</dbReference>
<name>A0A9P1CNE8_9DINO</name>
<evidence type="ECO:0000256" key="2">
    <source>
        <dbReference type="ARBA" id="ARBA00022679"/>
    </source>
</evidence>
<keyword evidence="3 7" id="KW-0812">Transmembrane</keyword>
<organism evidence="9">
    <name type="scientific">Cladocopium goreaui</name>
    <dbReference type="NCBI Taxonomy" id="2562237"/>
    <lineage>
        <taxon>Eukaryota</taxon>
        <taxon>Sar</taxon>
        <taxon>Alveolata</taxon>
        <taxon>Dinophyceae</taxon>
        <taxon>Suessiales</taxon>
        <taxon>Symbiodiniaceae</taxon>
        <taxon>Cladocopium</taxon>
    </lineage>
</organism>
<dbReference type="InterPro" id="IPR026591">
    <property type="entry name" value="Sirtuin_cat_small_dom_sf"/>
</dbReference>
<dbReference type="EMBL" id="CAMXCT020002002">
    <property type="protein sequence ID" value="CAL1148229.1"/>
    <property type="molecule type" value="Genomic_DNA"/>
</dbReference>
<evidence type="ECO:0000313" key="11">
    <source>
        <dbReference type="Proteomes" id="UP001152797"/>
    </source>
</evidence>
<evidence type="ECO:0000256" key="1">
    <source>
        <dbReference type="ARBA" id="ARBA00004141"/>
    </source>
</evidence>
<dbReference type="SMART" id="SM00678">
    <property type="entry name" value="WWE"/>
    <property type="match status" value="1"/>
</dbReference>
<dbReference type="InterPro" id="IPR018123">
    <property type="entry name" value="WWE-dom_subgr"/>
</dbReference>
<dbReference type="Pfam" id="PF02825">
    <property type="entry name" value="WWE"/>
    <property type="match status" value="1"/>
</dbReference>
<dbReference type="InterPro" id="IPR004170">
    <property type="entry name" value="WWE_dom"/>
</dbReference>
<keyword evidence="11" id="KW-1185">Reference proteome</keyword>
<feature type="domain" description="WWE" evidence="8">
    <location>
        <begin position="42"/>
        <end position="121"/>
    </location>
</feature>
<evidence type="ECO:0000313" key="9">
    <source>
        <dbReference type="EMBL" id="CAI3994854.1"/>
    </source>
</evidence>
<dbReference type="InterPro" id="IPR005821">
    <property type="entry name" value="Ion_trans_dom"/>
</dbReference>
<evidence type="ECO:0000256" key="6">
    <source>
        <dbReference type="SAM" id="MobiDB-lite"/>
    </source>
</evidence>
<evidence type="ECO:0000256" key="3">
    <source>
        <dbReference type="ARBA" id="ARBA00022692"/>
    </source>
</evidence>
<feature type="transmembrane region" description="Helical" evidence="7">
    <location>
        <begin position="259"/>
        <end position="287"/>
    </location>
</feature>
<proteinExistence type="predicted"/>
<keyword evidence="10" id="KW-0407">Ion channel</keyword>
<keyword evidence="5 7" id="KW-0472">Membrane</keyword>
<keyword evidence="10" id="KW-0406">Ion transport</keyword>
<dbReference type="GO" id="GO:0016740">
    <property type="term" value="F:transferase activity"/>
    <property type="evidence" value="ECO:0007669"/>
    <property type="project" value="UniProtKB-KW"/>
</dbReference>
<dbReference type="InterPro" id="IPR027359">
    <property type="entry name" value="Volt_channel_dom_sf"/>
</dbReference>
<dbReference type="Gene3D" id="3.40.50.1220">
    <property type="entry name" value="TPP-binding domain"/>
    <property type="match status" value="1"/>
</dbReference>
<evidence type="ECO:0000313" key="10">
    <source>
        <dbReference type="EMBL" id="CAL4782166.1"/>
    </source>
</evidence>
<dbReference type="OrthoDB" id="412919at2759"/>
<dbReference type="GO" id="GO:0005248">
    <property type="term" value="F:voltage-gated sodium channel activity"/>
    <property type="evidence" value="ECO:0007669"/>
    <property type="project" value="TreeGrafter"/>
</dbReference>
<comment type="subcellular location">
    <subcellularLocation>
        <location evidence="1">Membrane</location>
        <topology evidence="1">Multi-pass membrane protein</topology>
    </subcellularLocation>
</comment>
<evidence type="ECO:0000259" key="8">
    <source>
        <dbReference type="PROSITE" id="PS50918"/>
    </source>
</evidence>
<reference evidence="10 11" key="2">
    <citation type="submission" date="2024-05" db="EMBL/GenBank/DDBJ databases">
        <authorList>
            <person name="Chen Y."/>
            <person name="Shah S."/>
            <person name="Dougan E. K."/>
            <person name="Thang M."/>
            <person name="Chan C."/>
        </authorList>
    </citation>
    <scope>NUCLEOTIDE SEQUENCE [LARGE SCALE GENOMIC DNA]</scope>
</reference>
<reference evidence="9" key="1">
    <citation type="submission" date="2022-10" db="EMBL/GenBank/DDBJ databases">
        <authorList>
            <person name="Chen Y."/>
            <person name="Dougan E. K."/>
            <person name="Chan C."/>
            <person name="Rhodes N."/>
            <person name="Thang M."/>
        </authorList>
    </citation>
    <scope>NUCLEOTIDE SEQUENCE</scope>
</reference>
<dbReference type="Pfam" id="PF00520">
    <property type="entry name" value="Ion_trans"/>
    <property type="match status" value="1"/>
</dbReference>
<dbReference type="Gene3D" id="1.20.120.350">
    <property type="entry name" value="Voltage-gated potassium channels. Chain C"/>
    <property type="match status" value="1"/>
</dbReference>
<dbReference type="SUPFAM" id="SSF52467">
    <property type="entry name" value="DHS-like NAD/FAD-binding domain"/>
    <property type="match status" value="1"/>
</dbReference>
<sequence length="665" mass="74467">MRVHVVDNAEEVQEPKTDTEAPKAKEKVPVPRFRSSWTGGTVLWSSEKTAPPGQVAWQWEHRTGFKAYDVRATARIEDAFQRGLSRVRLKAGKMDDTPMELFFHDMIQFDPKTGNTRKIRRVGRDSWWKRFRRKVNELAWLIETGRTQRVVFAQYEQKRKELHSRMDRRDYHVSDLYKDSGCLTTIAKSNTFFLVSMLVVLLNSIWIGLEADAPHKTNMSELGGEQMAVEHIFCVVFTAEIVVRFAAFRRKRDARKDFWFCFDSSLVILMIGEVWVLPIVMTIASWFGSKEAEIHAVKELTILRTVRLLRLTRLGRIARLLRAVPEVVTLLKGIAAAIRSVFFTLLLLLVLLFVFGVVFKTQAKEDFPELEDLFPSVVHKSSSMAAVWEATKCGPGSSLLVFNQKGILESLQEDPGIWRTAVRLALTHMKGEPLALVLAKDAALPDGMDQLQDVLKELGCSMQLVESLEGAPAALILLLMPGVAKETFALLRERPLREGSIVVLLGLPPEGVLNVHNEEPTTLVFGLGQENGRETLSVQRWEELRGKTGEGPSLRGLGIGQTAGCCCYFDGRMEALVGPAIRLCPDGAKVKWELFEPDENVEKLPKGLAPYASPMQTAADFISAGRALAFTGAGISKESGVPTYRDGDGLWKRYDAMEADQEPVI</sequence>
<gene>
    <name evidence="9" type="ORF">C1SCF055_LOCUS21470</name>
</gene>
<comment type="caution">
    <text evidence="9">The sequence shown here is derived from an EMBL/GenBank/DDBJ whole genome shotgun (WGS) entry which is preliminary data.</text>
</comment>
<keyword evidence="4 7" id="KW-1133">Transmembrane helix</keyword>